<feature type="non-terminal residue" evidence="1">
    <location>
        <position position="1"/>
    </location>
</feature>
<keyword evidence="2" id="KW-1185">Reference proteome</keyword>
<dbReference type="AlphaFoldDB" id="A0A392R507"/>
<proteinExistence type="predicted"/>
<sequence>YNHPSGGLTICPTFNCLLDDGLLTINLL</sequence>
<evidence type="ECO:0000313" key="1">
    <source>
        <dbReference type="EMBL" id="MCI31663.1"/>
    </source>
</evidence>
<dbReference type="Proteomes" id="UP000265520">
    <property type="component" value="Unassembled WGS sequence"/>
</dbReference>
<organism evidence="1 2">
    <name type="scientific">Trifolium medium</name>
    <dbReference type="NCBI Taxonomy" id="97028"/>
    <lineage>
        <taxon>Eukaryota</taxon>
        <taxon>Viridiplantae</taxon>
        <taxon>Streptophyta</taxon>
        <taxon>Embryophyta</taxon>
        <taxon>Tracheophyta</taxon>
        <taxon>Spermatophyta</taxon>
        <taxon>Magnoliopsida</taxon>
        <taxon>eudicotyledons</taxon>
        <taxon>Gunneridae</taxon>
        <taxon>Pentapetalae</taxon>
        <taxon>rosids</taxon>
        <taxon>fabids</taxon>
        <taxon>Fabales</taxon>
        <taxon>Fabaceae</taxon>
        <taxon>Papilionoideae</taxon>
        <taxon>50 kb inversion clade</taxon>
        <taxon>NPAAA clade</taxon>
        <taxon>Hologalegina</taxon>
        <taxon>IRL clade</taxon>
        <taxon>Trifolieae</taxon>
        <taxon>Trifolium</taxon>
    </lineage>
</organism>
<comment type="caution">
    <text evidence="1">The sequence shown here is derived from an EMBL/GenBank/DDBJ whole genome shotgun (WGS) entry which is preliminary data.</text>
</comment>
<evidence type="ECO:0000313" key="2">
    <source>
        <dbReference type="Proteomes" id="UP000265520"/>
    </source>
</evidence>
<protein>
    <submittedName>
        <fullName evidence="1">Uncharacterized protein</fullName>
    </submittedName>
</protein>
<dbReference type="EMBL" id="LXQA010188940">
    <property type="protein sequence ID" value="MCI31663.1"/>
    <property type="molecule type" value="Genomic_DNA"/>
</dbReference>
<name>A0A392R507_9FABA</name>
<reference evidence="1 2" key="1">
    <citation type="journal article" date="2018" name="Front. Plant Sci.">
        <title>Red Clover (Trifolium pratense) and Zigzag Clover (T. medium) - A Picture of Genomic Similarities and Differences.</title>
        <authorList>
            <person name="Dluhosova J."/>
            <person name="Istvanek J."/>
            <person name="Nedelnik J."/>
            <person name="Repkova J."/>
        </authorList>
    </citation>
    <scope>NUCLEOTIDE SEQUENCE [LARGE SCALE GENOMIC DNA]</scope>
    <source>
        <strain evidence="2">cv. 10/8</strain>
        <tissue evidence="1">Leaf</tissue>
    </source>
</reference>
<accession>A0A392R507</accession>